<dbReference type="InterPro" id="IPR021833">
    <property type="entry name" value="DUF3425"/>
</dbReference>
<dbReference type="PANTHER" id="PTHR38116">
    <property type="entry name" value="CHROMOSOME 7, WHOLE GENOME SHOTGUN SEQUENCE"/>
    <property type="match status" value="1"/>
</dbReference>
<dbReference type="PANTHER" id="PTHR38116:SF1">
    <property type="entry name" value="BZIP DOMAIN-CONTAINING PROTEIN"/>
    <property type="match status" value="1"/>
</dbReference>
<accession>A0AAW0RLF9</accession>
<name>A0AAW0RLF9_9HYPO</name>
<feature type="region of interest" description="Disordered" evidence="1">
    <location>
        <begin position="1"/>
        <end position="80"/>
    </location>
</feature>
<comment type="caution">
    <text evidence="2">The sequence shown here is derived from an EMBL/GenBank/DDBJ whole genome shotgun (WGS) entry which is preliminary data.</text>
</comment>
<dbReference type="EMBL" id="JAAHCF010000568">
    <property type="protein sequence ID" value="KAK8143022.1"/>
    <property type="molecule type" value="Genomic_DNA"/>
</dbReference>
<feature type="region of interest" description="Disordered" evidence="1">
    <location>
        <begin position="304"/>
        <end position="337"/>
    </location>
</feature>
<evidence type="ECO:0000313" key="3">
    <source>
        <dbReference type="Proteomes" id="UP001397290"/>
    </source>
</evidence>
<dbReference type="AlphaFoldDB" id="A0AAW0RLF9"/>
<gene>
    <name evidence="2" type="ORF">G3M48_007838</name>
</gene>
<feature type="region of interest" description="Disordered" evidence="1">
    <location>
        <begin position="164"/>
        <end position="183"/>
    </location>
</feature>
<reference evidence="2 3" key="1">
    <citation type="submission" date="2020-02" db="EMBL/GenBank/DDBJ databases">
        <title>Comparative genomics of the hypocrealean fungal genus Beauvera.</title>
        <authorList>
            <person name="Showalter D.N."/>
            <person name="Bushley K.E."/>
            <person name="Rehner S.A."/>
        </authorList>
    </citation>
    <scope>NUCLEOTIDE SEQUENCE [LARGE SCALE GENOMIC DNA]</scope>
    <source>
        <strain evidence="2 3">ARSEF4384</strain>
    </source>
</reference>
<proteinExistence type="predicted"/>
<feature type="compositionally biased region" description="Basic residues" evidence="1">
    <location>
        <begin position="35"/>
        <end position="51"/>
    </location>
</feature>
<evidence type="ECO:0000313" key="2">
    <source>
        <dbReference type="EMBL" id="KAK8143022.1"/>
    </source>
</evidence>
<evidence type="ECO:0000256" key="1">
    <source>
        <dbReference type="SAM" id="MobiDB-lite"/>
    </source>
</evidence>
<sequence>MASPPNQPIALRPMRHQSYVQRPKEDWAGITDQKTRKRLQNRLNQRARRSRQPPPPSETVDKGAVASYTNKEEATNEEEEDDEFIASVVVQKRALLARFALEATRSYVTNRPDTDQLLRVVKLNTINALTANATALQLPGDWLMCRAISPFGLAGPLPVPVPVTTAGAGRPPRQQQQQPRSCYPASLTPTPLQLRIPHHPWIDLLPLPRMRDNWLLAIYVQERLTEEDEVRLWDDLVEWDGGGSGSGGDASLVVWGEPSDPRSWEATVPFLRKWGRLLDGGEQTAAQLEANLTNLESKLDAMLAAFEQQGGQGPGQGSAGDKTSSNSNGGSNSSSST</sequence>
<organism evidence="2 3">
    <name type="scientific">Beauveria asiatica</name>
    <dbReference type="NCBI Taxonomy" id="1069075"/>
    <lineage>
        <taxon>Eukaryota</taxon>
        <taxon>Fungi</taxon>
        <taxon>Dikarya</taxon>
        <taxon>Ascomycota</taxon>
        <taxon>Pezizomycotina</taxon>
        <taxon>Sordariomycetes</taxon>
        <taxon>Hypocreomycetidae</taxon>
        <taxon>Hypocreales</taxon>
        <taxon>Cordycipitaceae</taxon>
        <taxon>Beauveria</taxon>
    </lineage>
</organism>
<feature type="compositionally biased region" description="Low complexity" evidence="1">
    <location>
        <begin position="324"/>
        <end position="337"/>
    </location>
</feature>
<feature type="compositionally biased region" description="Low complexity" evidence="1">
    <location>
        <begin position="164"/>
        <end position="180"/>
    </location>
</feature>
<protein>
    <recommendedName>
        <fullName evidence="4">BZIP domain-containing protein</fullName>
    </recommendedName>
</protein>
<evidence type="ECO:0008006" key="4">
    <source>
        <dbReference type="Google" id="ProtNLM"/>
    </source>
</evidence>
<keyword evidence="3" id="KW-1185">Reference proteome</keyword>
<dbReference type="Proteomes" id="UP001397290">
    <property type="component" value="Unassembled WGS sequence"/>
</dbReference>
<dbReference type="Pfam" id="PF11905">
    <property type="entry name" value="DUF3425"/>
    <property type="match status" value="1"/>
</dbReference>